<evidence type="ECO:0000313" key="1">
    <source>
        <dbReference type="EMBL" id="OEU19641.1"/>
    </source>
</evidence>
<dbReference type="AlphaFoldDB" id="A0A1E7FN97"/>
<reference evidence="1 2" key="1">
    <citation type="submission" date="2016-09" db="EMBL/GenBank/DDBJ databases">
        <title>Extensive genetic diversity and differential bi-allelic expression allows diatom success in the polar Southern Ocean.</title>
        <authorList>
            <consortium name="DOE Joint Genome Institute"/>
            <person name="Mock T."/>
            <person name="Otillar R.P."/>
            <person name="Strauss J."/>
            <person name="Dupont C."/>
            <person name="Frickenhaus S."/>
            <person name="Maumus F."/>
            <person name="Mcmullan M."/>
            <person name="Sanges R."/>
            <person name="Schmutz J."/>
            <person name="Toseland A."/>
            <person name="Valas R."/>
            <person name="Veluchamy A."/>
            <person name="Ward B.J."/>
            <person name="Allen A."/>
            <person name="Barry K."/>
            <person name="Falciatore A."/>
            <person name="Ferrante M."/>
            <person name="Fortunato A.E."/>
            <person name="Gloeckner G."/>
            <person name="Gruber A."/>
            <person name="Hipkin R."/>
            <person name="Janech M."/>
            <person name="Kroth P."/>
            <person name="Leese F."/>
            <person name="Lindquist E."/>
            <person name="Lyon B.R."/>
            <person name="Martin J."/>
            <person name="Mayer C."/>
            <person name="Parker M."/>
            <person name="Quesneville H."/>
            <person name="Raymond J."/>
            <person name="Uhlig C."/>
            <person name="Valentin K.U."/>
            <person name="Worden A.Z."/>
            <person name="Armbrust E.V."/>
            <person name="Bowler C."/>
            <person name="Green B."/>
            <person name="Moulton V."/>
            <person name="Van Oosterhout C."/>
            <person name="Grigoriev I."/>
        </authorList>
    </citation>
    <scope>NUCLEOTIDE SEQUENCE [LARGE SCALE GENOMIC DNA]</scope>
    <source>
        <strain evidence="1 2">CCMP1102</strain>
    </source>
</reference>
<organism evidence="1 2">
    <name type="scientific">Fragilariopsis cylindrus CCMP1102</name>
    <dbReference type="NCBI Taxonomy" id="635003"/>
    <lineage>
        <taxon>Eukaryota</taxon>
        <taxon>Sar</taxon>
        <taxon>Stramenopiles</taxon>
        <taxon>Ochrophyta</taxon>
        <taxon>Bacillariophyta</taxon>
        <taxon>Bacillariophyceae</taxon>
        <taxon>Bacillariophycidae</taxon>
        <taxon>Bacillariales</taxon>
        <taxon>Bacillariaceae</taxon>
        <taxon>Fragilariopsis</taxon>
    </lineage>
</organism>
<sequence length="57" mass="6508">MIVFDTDLVLVPPKTTISLVSLKKQAAAYDRLQLPLARVSLHNRNLNITKHHDKLFI</sequence>
<dbReference type="EMBL" id="KV784355">
    <property type="protein sequence ID" value="OEU19641.1"/>
    <property type="molecule type" value="Genomic_DNA"/>
</dbReference>
<dbReference type="KEGG" id="fcy:FRACYDRAFT_268057"/>
<accession>A0A1E7FN97</accession>
<protein>
    <submittedName>
        <fullName evidence="1">Uncharacterized protein</fullName>
    </submittedName>
</protein>
<dbReference type="InParanoid" id="A0A1E7FN97"/>
<gene>
    <name evidence="1" type="ORF">FRACYDRAFT_268057</name>
</gene>
<dbReference type="Proteomes" id="UP000095751">
    <property type="component" value="Unassembled WGS sequence"/>
</dbReference>
<evidence type="ECO:0000313" key="2">
    <source>
        <dbReference type="Proteomes" id="UP000095751"/>
    </source>
</evidence>
<proteinExistence type="predicted"/>
<name>A0A1E7FN97_9STRA</name>
<keyword evidence="2" id="KW-1185">Reference proteome</keyword>